<dbReference type="KEGG" id="pchm:VFPPC_15071"/>
<dbReference type="GeneID" id="28856818"/>
<dbReference type="AlphaFoldDB" id="A0A179G4R1"/>
<feature type="region of interest" description="Disordered" evidence="1">
    <location>
        <begin position="1"/>
        <end position="20"/>
    </location>
</feature>
<evidence type="ECO:0000256" key="2">
    <source>
        <dbReference type="SAM" id="Phobius"/>
    </source>
</evidence>
<dbReference type="EMBL" id="LSBJ02000001">
    <property type="protein sequence ID" value="OAQ72139.1"/>
    <property type="molecule type" value="Genomic_DNA"/>
</dbReference>
<feature type="transmembrane region" description="Helical" evidence="2">
    <location>
        <begin position="39"/>
        <end position="61"/>
    </location>
</feature>
<dbReference type="RefSeq" id="XP_018148222.1">
    <property type="nucleotide sequence ID" value="XM_018292824.1"/>
</dbReference>
<comment type="caution">
    <text evidence="3">The sequence shown here is derived from an EMBL/GenBank/DDBJ whole genome shotgun (WGS) entry which is preliminary data.</text>
</comment>
<keyword evidence="2" id="KW-1133">Transmembrane helix</keyword>
<name>A0A179G4R1_METCM</name>
<evidence type="ECO:0000313" key="4">
    <source>
        <dbReference type="Proteomes" id="UP000078397"/>
    </source>
</evidence>
<evidence type="ECO:0000313" key="3">
    <source>
        <dbReference type="EMBL" id="OAQ72139.1"/>
    </source>
</evidence>
<reference evidence="3 4" key="1">
    <citation type="journal article" date="2016" name="PLoS Pathog.">
        <title>Biosynthesis of antibiotic leucinostatins in bio-control fungus Purpureocillium lilacinum and their inhibition on phytophthora revealed by genome mining.</title>
        <authorList>
            <person name="Wang G."/>
            <person name="Liu Z."/>
            <person name="Lin R."/>
            <person name="Li E."/>
            <person name="Mao Z."/>
            <person name="Ling J."/>
            <person name="Yang Y."/>
            <person name="Yin W.B."/>
            <person name="Xie B."/>
        </authorList>
    </citation>
    <scope>NUCLEOTIDE SEQUENCE [LARGE SCALE GENOMIC DNA]</scope>
    <source>
        <strain evidence="3">170</strain>
    </source>
</reference>
<sequence>MTFTVMTPENTEREVETNSAFQTRPADEAYKRSANMDTLLGSTCWSNILPSTLVYLIRVYFVRRFLLDTRTFQSEYCQTNTGL</sequence>
<accession>A0A179G4R1</accession>
<evidence type="ECO:0000256" key="1">
    <source>
        <dbReference type="SAM" id="MobiDB-lite"/>
    </source>
</evidence>
<keyword evidence="2" id="KW-0812">Transmembrane</keyword>
<gene>
    <name evidence="3" type="ORF">VFPPC_15071</name>
</gene>
<proteinExistence type="predicted"/>
<keyword evidence="4" id="KW-1185">Reference proteome</keyword>
<organism evidence="3 4">
    <name type="scientific">Pochonia chlamydosporia 170</name>
    <dbReference type="NCBI Taxonomy" id="1380566"/>
    <lineage>
        <taxon>Eukaryota</taxon>
        <taxon>Fungi</taxon>
        <taxon>Dikarya</taxon>
        <taxon>Ascomycota</taxon>
        <taxon>Pezizomycotina</taxon>
        <taxon>Sordariomycetes</taxon>
        <taxon>Hypocreomycetidae</taxon>
        <taxon>Hypocreales</taxon>
        <taxon>Clavicipitaceae</taxon>
        <taxon>Pochonia</taxon>
    </lineage>
</organism>
<keyword evidence="2" id="KW-0472">Membrane</keyword>
<dbReference type="Proteomes" id="UP000078397">
    <property type="component" value="Unassembled WGS sequence"/>
</dbReference>
<protein>
    <submittedName>
        <fullName evidence="3">Uncharacterized protein</fullName>
    </submittedName>
</protein>